<organism evidence="5 7">
    <name type="scientific">Devosia limi DSM 17137</name>
    <dbReference type="NCBI Taxonomy" id="1121477"/>
    <lineage>
        <taxon>Bacteria</taxon>
        <taxon>Pseudomonadati</taxon>
        <taxon>Pseudomonadota</taxon>
        <taxon>Alphaproteobacteria</taxon>
        <taxon>Hyphomicrobiales</taxon>
        <taxon>Devosiaceae</taxon>
        <taxon>Devosia</taxon>
    </lineage>
</organism>
<evidence type="ECO:0000313" key="5">
    <source>
        <dbReference type="EMBL" id="KKB83629.1"/>
    </source>
</evidence>
<keyword evidence="1 5" id="KW-0489">Methyltransferase</keyword>
<protein>
    <submittedName>
        <fullName evidence="6">Methyltransferase domain-containing protein</fullName>
    </submittedName>
    <submittedName>
        <fullName evidence="5">SAM-dependent methyltransferase</fullName>
    </submittedName>
</protein>
<dbReference type="AlphaFoldDB" id="A0A0F5LNB9"/>
<dbReference type="InterPro" id="IPR013216">
    <property type="entry name" value="Methyltransf_11"/>
</dbReference>
<dbReference type="GO" id="GO:0032259">
    <property type="term" value="P:methylation"/>
    <property type="evidence" value="ECO:0007669"/>
    <property type="project" value="UniProtKB-KW"/>
</dbReference>
<dbReference type="RefSeq" id="WP_046135939.1">
    <property type="nucleotide sequence ID" value="NZ_FQVC01000019.1"/>
</dbReference>
<dbReference type="InterPro" id="IPR029063">
    <property type="entry name" value="SAM-dependent_MTases_sf"/>
</dbReference>
<evidence type="ECO:0000313" key="8">
    <source>
        <dbReference type="Proteomes" id="UP000184533"/>
    </source>
</evidence>
<keyword evidence="7" id="KW-1185">Reference proteome</keyword>
<dbReference type="PATRIC" id="fig|1121477.3.peg.4009"/>
<dbReference type="EMBL" id="LAJF01000090">
    <property type="protein sequence ID" value="KKB83629.1"/>
    <property type="molecule type" value="Genomic_DNA"/>
</dbReference>
<reference evidence="6 8" key="2">
    <citation type="submission" date="2016-11" db="EMBL/GenBank/DDBJ databases">
        <authorList>
            <person name="Jaros S."/>
            <person name="Januszkiewicz K."/>
            <person name="Wedrychowicz H."/>
        </authorList>
    </citation>
    <scope>NUCLEOTIDE SEQUENCE [LARGE SCALE GENOMIC DNA]</scope>
    <source>
        <strain evidence="6 8">DSM 17137</strain>
    </source>
</reference>
<proteinExistence type="predicted"/>
<dbReference type="Pfam" id="PF08241">
    <property type="entry name" value="Methyltransf_11"/>
    <property type="match status" value="1"/>
</dbReference>
<dbReference type="GO" id="GO:0008757">
    <property type="term" value="F:S-adenosylmethionine-dependent methyltransferase activity"/>
    <property type="evidence" value="ECO:0007669"/>
    <property type="project" value="InterPro"/>
</dbReference>
<evidence type="ECO:0000256" key="2">
    <source>
        <dbReference type="ARBA" id="ARBA00022679"/>
    </source>
</evidence>
<dbReference type="Proteomes" id="UP000184533">
    <property type="component" value="Unassembled WGS sequence"/>
</dbReference>
<name>A0A0F5LNB9_9HYPH</name>
<keyword evidence="2 5" id="KW-0808">Transferase</keyword>
<feature type="domain" description="Methyltransferase type 11" evidence="4">
    <location>
        <begin position="47"/>
        <end position="141"/>
    </location>
</feature>
<dbReference type="SUPFAM" id="SSF53335">
    <property type="entry name" value="S-adenosyl-L-methionine-dependent methyltransferases"/>
    <property type="match status" value="1"/>
</dbReference>
<dbReference type="STRING" id="1121477.SAMN02745223_04000"/>
<keyword evidence="3" id="KW-0949">S-adenosyl-L-methionine</keyword>
<dbReference type="CDD" id="cd02440">
    <property type="entry name" value="AdoMet_MTases"/>
    <property type="match status" value="1"/>
</dbReference>
<dbReference type="PANTHER" id="PTHR43464:SF19">
    <property type="entry name" value="UBIQUINONE BIOSYNTHESIS O-METHYLTRANSFERASE, MITOCHONDRIAL"/>
    <property type="match status" value="1"/>
</dbReference>
<dbReference type="Proteomes" id="UP000033608">
    <property type="component" value="Unassembled WGS sequence"/>
</dbReference>
<dbReference type="EMBL" id="FQVC01000019">
    <property type="protein sequence ID" value="SHF96021.1"/>
    <property type="molecule type" value="Genomic_DNA"/>
</dbReference>
<evidence type="ECO:0000259" key="4">
    <source>
        <dbReference type="Pfam" id="PF08241"/>
    </source>
</evidence>
<sequence length="250" mass="27613">MAQNIYDDAAFFEGYSQFPRSREGLAGAPEWPSLRAMLPALRDRTVLDLGCGFGAFCRWAVEQGASDVVGLDLSQRMLDTARERSGDMPIRYEQADLETFEPQIGAFDLVFSSLTVHYLADFDAFCAKVRRTLKPGGHFVFSMEHPIFASRAEPDWISDAAGKRAWAIQDYNREGERVTDWIAKGVIKHHRKIATVFASLSAHGLVVDAMDEWGPTSADLVAIPALADEIVRPMLLLMAAHAAGDRVIPA</sequence>
<reference evidence="5 7" key="1">
    <citation type="submission" date="2015-03" db="EMBL/GenBank/DDBJ databases">
        <authorList>
            <person name="Hassan Y.I."/>
            <person name="Lepp D."/>
            <person name="Zhou T."/>
        </authorList>
    </citation>
    <scope>NUCLEOTIDE SEQUENCE [LARGE SCALE GENOMIC DNA]</scope>
    <source>
        <strain evidence="5 7">DSM 17137</strain>
    </source>
</reference>
<dbReference type="PANTHER" id="PTHR43464">
    <property type="entry name" value="METHYLTRANSFERASE"/>
    <property type="match status" value="1"/>
</dbReference>
<accession>A0A0F5LNB9</accession>
<evidence type="ECO:0000313" key="7">
    <source>
        <dbReference type="Proteomes" id="UP000033608"/>
    </source>
</evidence>
<dbReference type="OrthoDB" id="9791837at2"/>
<evidence type="ECO:0000313" key="6">
    <source>
        <dbReference type="EMBL" id="SHF96021.1"/>
    </source>
</evidence>
<evidence type="ECO:0000256" key="3">
    <source>
        <dbReference type="ARBA" id="ARBA00022691"/>
    </source>
</evidence>
<gene>
    <name evidence="6" type="ORF">SAMN02745223_04000</name>
    <name evidence="5" type="ORF">VW29_14205</name>
</gene>
<evidence type="ECO:0000256" key="1">
    <source>
        <dbReference type="ARBA" id="ARBA00022603"/>
    </source>
</evidence>
<dbReference type="Gene3D" id="3.40.50.150">
    <property type="entry name" value="Vaccinia Virus protein VP39"/>
    <property type="match status" value="1"/>
</dbReference>